<sequence>MTHPHPAAPAASLLDAFPGTDPGTLPVTDHVPEQIRLSRRELALIFERLIMAAGCPSGAWPGARDYALETVSVLGPDALDVFEHALVRREGAAWPLVTPEGADTVDASGAPMILVGNTIANALLAYFADTPDGTFTVTGLSDVRGHEGLIVRAAYHGFALRFAPDQESGALAITATRTTADTASEVVTLLRGGVACSGAQWWRLYQPSNFALSEETELSRSHTGVSETLLHYAV</sequence>
<dbReference type="Proteomes" id="UP001645859">
    <property type="component" value="Unassembled WGS sequence"/>
</dbReference>
<evidence type="ECO:0000313" key="1">
    <source>
        <dbReference type="EMBL" id="MBL3680507.1"/>
    </source>
</evidence>
<reference evidence="1 2" key="1">
    <citation type="submission" date="2018-09" db="EMBL/GenBank/DDBJ databases">
        <title>Comparative genomics of Leucobacter spp.</title>
        <authorList>
            <person name="Reis A.C."/>
            <person name="Kolvenbach B.A."/>
            <person name="Corvini P.F.X."/>
            <person name="Nunes O.C."/>
        </authorList>
    </citation>
    <scope>NUCLEOTIDE SEQUENCE [LARGE SCALE GENOMIC DNA]</scope>
    <source>
        <strain evidence="1 2">TAN 31504</strain>
    </source>
</reference>
<gene>
    <name evidence="1" type="ORF">D3230_14595</name>
</gene>
<dbReference type="RefSeq" id="WP_202345776.1">
    <property type="nucleotide sequence ID" value="NZ_BAAAPI010000005.1"/>
</dbReference>
<comment type="caution">
    <text evidence="1">The sequence shown here is derived from an EMBL/GenBank/DDBJ whole genome shotgun (WGS) entry which is preliminary data.</text>
</comment>
<keyword evidence="2" id="KW-1185">Reference proteome</keyword>
<name>A0ABS1SKH5_9MICO</name>
<organism evidence="1 2">
    <name type="scientific">Leucobacter chromiireducens subsp. solipictus</name>
    <dbReference type="NCBI Taxonomy" id="398235"/>
    <lineage>
        <taxon>Bacteria</taxon>
        <taxon>Bacillati</taxon>
        <taxon>Actinomycetota</taxon>
        <taxon>Actinomycetes</taxon>
        <taxon>Micrococcales</taxon>
        <taxon>Microbacteriaceae</taxon>
        <taxon>Leucobacter</taxon>
    </lineage>
</organism>
<accession>A0ABS1SKH5</accession>
<protein>
    <submittedName>
        <fullName evidence="1">Uncharacterized protein</fullName>
    </submittedName>
</protein>
<proteinExistence type="predicted"/>
<evidence type="ECO:0000313" key="2">
    <source>
        <dbReference type="Proteomes" id="UP001645859"/>
    </source>
</evidence>
<dbReference type="EMBL" id="QYAC01000008">
    <property type="protein sequence ID" value="MBL3680507.1"/>
    <property type="molecule type" value="Genomic_DNA"/>
</dbReference>